<sequence>MSPPNTGLLDSADWDEIKTDLSPEWSLSKDWQQYSLWKPAPAGGKLQQVINNIRAAIRARSRPPLENLRPTAYLDGLRGFAALLVYFHHHVLWAHSIVNQADIFENGFGYEGKYHFAALPVVRHFFTGGHYSVSTFFVISGYVLSLKPLSLIQAGEPAQLGDNIASALFRRWFRLFVPLICAMVVYLTTWHLFGLWIRGVTKQGSWYDELWAFYYEFKNFSFVFKEGGEPWLSYNYHLWSIPVEFRGSMVIYTSLLAFSRCTRRARLWCEVGLIVYFMYIADGTHYAMFIAGMLLCDLDLLAKKGELPRLLARLEPAKEFIFYHLLIFSLFLGGVPSVNRDVEQLAKMRGWYYLSWFKPQAVFDYKWFYLFWAAVLLVASIPRIFWLKGFFETRFCQYLGRISFALYMVHGPVLQTLGERLYLATGWQNEELMKHISHWADKLHLPRSGPLGLEVSFLMPHLILLPLTLGLAELTTRAIDTPSVKFASWLYKRTLGEPINKQARA</sequence>
<gene>
    <name evidence="1" type="ORF">NM208_g12238</name>
</gene>
<organism evidence="1 2">
    <name type="scientific">Fusarium decemcellulare</name>
    <dbReference type="NCBI Taxonomy" id="57161"/>
    <lineage>
        <taxon>Eukaryota</taxon>
        <taxon>Fungi</taxon>
        <taxon>Dikarya</taxon>
        <taxon>Ascomycota</taxon>
        <taxon>Pezizomycotina</taxon>
        <taxon>Sordariomycetes</taxon>
        <taxon>Hypocreomycetidae</taxon>
        <taxon>Hypocreales</taxon>
        <taxon>Nectriaceae</taxon>
        <taxon>Fusarium</taxon>
        <taxon>Fusarium decemcellulare species complex</taxon>
    </lineage>
</organism>
<comment type="caution">
    <text evidence="1">The sequence shown here is derived from an EMBL/GenBank/DDBJ whole genome shotgun (WGS) entry which is preliminary data.</text>
</comment>
<accession>A0ACC1RPE8</accession>
<name>A0ACC1RPE8_9HYPO</name>
<reference evidence="1" key="1">
    <citation type="submission" date="2022-08" db="EMBL/GenBank/DDBJ databases">
        <title>Genome Sequence of Fusarium decemcellulare.</title>
        <authorList>
            <person name="Buettner E."/>
        </authorList>
    </citation>
    <scope>NUCLEOTIDE SEQUENCE</scope>
    <source>
        <strain evidence="1">Babe19</strain>
    </source>
</reference>
<dbReference type="EMBL" id="JANRMS010002156">
    <property type="protein sequence ID" value="KAJ3523984.1"/>
    <property type="molecule type" value="Genomic_DNA"/>
</dbReference>
<evidence type="ECO:0000313" key="2">
    <source>
        <dbReference type="Proteomes" id="UP001148629"/>
    </source>
</evidence>
<dbReference type="Proteomes" id="UP001148629">
    <property type="component" value="Unassembled WGS sequence"/>
</dbReference>
<keyword evidence="2" id="KW-1185">Reference proteome</keyword>
<evidence type="ECO:0000313" key="1">
    <source>
        <dbReference type="EMBL" id="KAJ3523984.1"/>
    </source>
</evidence>
<protein>
    <submittedName>
        <fullName evidence="1">Uncharacterized protein</fullName>
    </submittedName>
</protein>
<proteinExistence type="predicted"/>